<dbReference type="InterPro" id="IPR011598">
    <property type="entry name" value="bHLH_dom"/>
</dbReference>
<dbReference type="FunFam" id="4.10.280.10:FF:000096">
    <property type="entry name" value="Basic helix-loop-helix (BHLH) DNA-binding superfamily protein"/>
    <property type="match status" value="1"/>
</dbReference>
<dbReference type="InParanoid" id="A0A200R9W2"/>
<reference evidence="9 10" key="1">
    <citation type="journal article" date="2017" name="Mol. Plant">
        <title>The Genome of Medicinal Plant Macleaya cordata Provides New Insights into Benzylisoquinoline Alkaloids Metabolism.</title>
        <authorList>
            <person name="Liu X."/>
            <person name="Liu Y."/>
            <person name="Huang P."/>
            <person name="Ma Y."/>
            <person name="Qing Z."/>
            <person name="Tang Q."/>
            <person name="Cao H."/>
            <person name="Cheng P."/>
            <person name="Zheng Y."/>
            <person name="Yuan Z."/>
            <person name="Zhou Y."/>
            <person name="Liu J."/>
            <person name="Tang Z."/>
            <person name="Zhuo Y."/>
            <person name="Zhang Y."/>
            <person name="Yu L."/>
            <person name="Huang J."/>
            <person name="Yang P."/>
            <person name="Peng Q."/>
            <person name="Zhang J."/>
            <person name="Jiang W."/>
            <person name="Zhang Z."/>
            <person name="Lin K."/>
            <person name="Ro D.K."/>
            <person name="Chen X."/>
            <person name="Xiong X."/>
            <person name="Shang Y."/>
            <person name="Huang S."/>
            <person name="Zeng J."/>
        </authorList>
    </citation>
    <scope>NUCLEOTIDE SEQUENCE [LARGE SCALE GENOMIC DNA]</scope>
    <source>
        <strain evidence="10">cv. BLH2017</strain>
        <tissue evidence="9">Root</tissue>
    </source>
</reference>
<dbReference type="SUPFAM" id="SSF47459">
    <property type="entry name" value="HLH, helix-loop-helix DNA-binding domain"/>
    <property type="match status" value="1"/>
</dbReference>
<dbReference type="SMART" id="SM00353">
    <property type="entry name" value="HLH"/>
    <property type="match status" value="1"/>
</dbReference>
<dbReference type="GO" id="GO:0046983">
    <property type="term" value="F:protein dimerization activity"/>
    <property type="evidence" value="ECO:0007669"/>
    <property type="project" value="InterPro"/>
</dbReference>
<dbReference type="OMA" id="CPTPEDM"/>
<evidence type="ECO:0000256" key="1">
    <source>
        <dbReference type="ARBA" id="ARBA00004123"/>
    </source>
</evidence>
<feature type="domain" description="BHLH" evidence="8">
    <location>
        <begin position="139"/>
        <end position="188"/>
    </location>
</feature>
<proteinExistence type="predicted"/>
<sequence length="325" mass="37523">MDYTTTQAFETSQMHINDFEFHDFINETNFEQFFDLIREEIDDPINNYTPTPNYYEEQVDELMFNDNRYNQQFFSAPEDLFGFNYSASTASNPNSINNNLNFVPPFSVDIEGLVEENDGSYSSETTKTRPTSNRPTMGVDNSRILTSERRRRIRLKEKLYSLRALVPNITKMDKASIIGDAVSYVQGLQMQAKKLKAEIAELESSTNIIGTGMVQNLVENPKKTQKHPICRKILQMDVFQVEENVFYVRLVCNKEEGVAVALYKAIETLTSFDVQCSNFATFSETLVFTFMINVKECREDMNLSSLKLWVNRALLNQGFEYKLNN</sequence>
<dbReference type="OrthoDB" id="1886792at2759"/>
<dbReference type="PANTHER" id="PTHR31945">
    <property type="entry name" value="TRANSCRIPTION FACTOR SCREAM2-RELATED"/>
    <property type="match status" value="1"/>
</dbReference>
<dbReference type="Proteomes" id="UP000195402">
    <property type="component" value="Unassembled WGS sequence"/>
</dbReference>
<dbReference type="GO" id="GO:0043565">
    <property type="term" value="F:sequence-specific DNA binding"/>
    <property type="evidence" value="ECO:0007669"/>
    <property type="project" value="TreeGrafter"/>
</dbReference>
<evidence type="ECO:0000259" key="8">
    <source>
        <dbReference type="PROSITE" id="PS50888"/>
    </source>
</evidence>
<feature type="region of interest" description="Disordered" evidence="7">
    <location>
        <begin position="118"/>
        <end position="139"/>
    </location>
</feature>
<dbReference type="STRING" id="56857.A0A200R9W2"/>
<dbReference type="Pfam" id="PF00010">
    <property type="entry name" value="HLH"/>
    <property type="match status" value="1"/>
</dbReference>
<organism evidence="9 10">
    <name type="scientific">Macleaya cordata</name>
    <name type="common">Five-seeded plume-poppy</name>
    <name type="synonym">Bocconia cordata</name>
    <dbReference type="NCBI Taxonomy" id="56857"/>
    <lineage>
        <taxon>Eukaryota</taxon>
        <taxon>Viridiplantae</taxon>
        <taxon>Streptophyta</taxon>
        <taxon>Embryophyta</taxon>
        <taxon>Tracheophyta</taxon>
        <taxon>Spermatophyta</taxon>
        <taxon>Magnoliopsida</taxon>
        <taxon>Ranunculales</taxon>
        <taxon>Papaveraceae</taxon>
        <taxon>Papaveroideae</taxon>
        <taxon>Macleaya</taxon>
    </lineage>
</organism>
<dbReference type="InterPro" id="IPR036638">
    <property type="entry name" value="HLH_DNA-bd_sf"/>
</dbReference>
<keyword evidence="3" id="KW-0805">Transcription regulation</keyword>
<name>A0A200R9W2_MACCD</name>
<evidence type="ECO:0000256" key="5">
    <source>
        <dbReference type="ARBA" id="ARBA00023163"/>
    </source>
</evidence>
<evidence type="ECO:0000313" key="9">
    <source>
        <dbReference type="EMBL" id="OVA19498.1"/>
    </source>
</evidence>
<keyword evidence="10" id="KW-1185">Reference proteome</keyword>
<dbReference type="InterPro" id="IPR051358">
    <property type="entry name" value="TF_AMS/ICE1/BHLH6-like"/>
</dbReference>
<protein>
    <submittedName>
        <fullName evidence="9">Myc-type</fullName>
    </submittedName>
</protein>
<comment type="subunit">
    <text evidence="2">Homodimer.</text>
</comment>
<dbReference type="GO" id="GO:0003700">
    <property type="term" value="F:DNA-binding transcription factor activity"/>
    <property type="evidence" value="ECO:0007669"/>
    <property type="project" value="TreeGrafter"/>
</dbReference>
<accession>A0A200R9W2</accession>
<keyword evidence="6" id="KW-0539">Nucleus</keyword>
<gene>
    <name evidence="9" type="ORF">BVC80_9057g80</name>
</gene>
<keyword evidence="5" id="KW-0804">Transcription</keyword>
<evidence type="ECO:0000256" key="3">
    <source>
        <dbReference type="ARBA" id="ARBA00023015"/>
    </source>
</evidence>
<evidence type="ECO:0000256" key="6">
    <source>
        <dbReference type="ARBA" id="ARBA00023242"/>
    </source>
</evidence>
<dbReference type="PROSITE" id="PS50888">
    <property type="entry name" value="BHLH"/>
    <property type="match status" value="1"/>
</dbReference>
<evidence type="ECO:0000256" key="7">
    <source>
        <dbReference type="SAM" id="MobiDB-lite"/>
    </source>
</evidence>
<feature type="compositionally biased region" description="Polar residues" evidence="7">
    <location>
        <begin position="119"/>
        <end position="135"/>
    </location>
</feature>
<keyword evidence="4" id="KW-0238">DNA-binding</keyword>
<dbReference type="AlphaFoldDB" id="A0A200R9W2"/>
<dbReference type="PANTHER" id="PTHR31945:SF17">
    <property type="entry name" value="TRANSCRIPTION FACTOR FER-LIKE IRON DEFICIENCY-INDUCED TRANSCRIPTION FACTOR"/>
    <property type="match status" value="1"/>
</dbReference>
<comment type="caution">
    <text evidence="9">The sequence shown here is derived from an EMBL/GenBank/DDBJ whole genome shotgun (WGS) entry which is preliminary data.</text>
</comment>
<dbReference type="Gene3D" id="4.10.280.10">
    <property type="entry name" value="Helix-loop-helix DNA-binding domain"/>
    <property type="match status" value="1"/>
</dbReference>
<comment type="subcellular location">
    <subcellularLocation>
        <location evidence="1">Nucleus</location>
    </subcellularLocation>
</comment>
<evidence type="ECO:0000256" key="4">
    <source>
        <dbReference type="ARBA" id="ARBA00023125"/>
    </source>
</evidence>
<dbReference type="EMBL" id="MVGT01000186">
    <property type="protein sequence ID" value="OVA19498.1"/>
    <property type="molecule type" value="Genomic_DNA"/>
</dbReference>
<dbReference type="GO" id="GO:0005634">
    <property type="term" value="C:nucleus"/>
    <property type="evidence" value="ECO:0007669"/>
    <property type="project" value="UniProtKB-SubCell"/>
</dbReference>
<evidence type="ECO:0000256" key="2">
    <source>
        <dbReference type="ARBA" id="ARBA00011738"/>
    </source>
</evidence>
<evidence type="ECO:0000313" key="10">
    <source>
        <dbReference type="Proteomes" id="UP000195402"/>
    </source>
</evidence>